<sequence>MKKDYILELPRNQYDRLANAFEWDDVWFIRFDPEADTVTFKMSEEQRKRYSKYASETENKNIPKKFRATYLITQIFLPRNIKQYEVTA</sequence>
<evidence type="ECO:0000313" key="1">
    <source>
        <dbReference type="EMBL" id="SVA70938.1"/>
    </source>
</evidence>
<name>A0A381Y1Q7_9ZZZZ</name>
<proteinExistence type="predicted"/>
<accession>A0A381Y1Q7</accession>
<organism evidence="1">
    <name type="scientific">marine metagenome</name>
    <dbReference type="NCBI Taxonomy" id="408172"/>
    <lineage>
        <taxon>unclassified sequences</taxon>
        <taxon>metagenomes</taxon>
        <taxon>ecological metagenomes</taxon>
    </lineage>
</organism>
<dbReference type="EMBL" id="UINC01017190">
    <property type="protein sequence ID" value="SVA70938.1"/>
    <property type="molecule type" value="Genomic_DNA"/>
</dbReference>
<dbReference type="AlphaFoldDB" id="A0A381Y1Q7"/>
<gene>
    <name evidence="1" type="ORF">METZ01_LOCUS123792</name>
</gene>
<protein>
    <submittedName>
        <fullName evidence="1">Uncharacterized protein</fullName>
    </submittedName>
</protein>
<reference evidence="1" key="1">
    <citation type="submission" date="2018-05" db="EMBL/GenBank/DDBJ databases">
        <authorList>
            <person name="Lanie J.A."/>
            <person name="Ng W.-L."/>
            <person name="Kazmierczak K.M."/>
            <person name="Andrzejewski T.M."/>
            <person name="Davidsen T.M."/>
            <person name="Wayne K.J."/>
            <person name="Tettelin H."/>
            <person name="Glass J.I."/>
            <person name="Rusch D."/>
            <person name="Podicherti R."/>
            <person name="Tsui H.-C.T."/>
            <person name="Winkler M.E."/>
        </authorList>
    </citation>
    <scope>NUCLEOTIDE SEQUENCE</scope>
</reference>